<sequence>MFKLTATIGTAMCAGLFLLCFFVPTTFVMLYGASADAGAAFMGRRASVLFLGLAVIFWLARDAEKSALRDAICFGAAVAFGGAALTGFWSYFSGTSGPQMILSAMGEAGLAALFFLSTKRP</sequence>
<feature type="transmembrane region" description="Helical" evidence="1">
    <location>
        <begin position="12"/>
        <end position="33"/>
    </location>
</feature>
<evidence type="ECO:0008006" key="4">
    <source>
        <dbReference type="Google" id="ProtNLM"/>
    </source>
</evidence>
<name>A0ABT1CPL3_9HYPH</name>
<keyword evidence="3" id="KW-1185">Reference proteome</keyword>
<evidence type="ECO:0000256" key="1">
    <source>
        <dbReference type="SAM" id="Phobius"/>
    </source>
</evidence>
<gene>
    <name evidence="2" type="ORF">GTW23_06670</name>
</gene>
<keyword evidence="1" id="KW-0812">Transmembrane</keyword>
<reference evidence="2 3" key="1">
    <citation type="submission" date="2020-01" db="EMBL/GenBank/DDBJ databases">
        <title>Genomes of bacteria type strains.</title>
        <authorList>
            <person name="Chen J."/>
            <person name="Zhu S."/>
            <person name="Yang J."/>
        </authorList>
    </citation>
    <scope>NUCLEOTIDE SEQUENCE [LARGE SCALE GENOMIC DNA]</scope>
    <source>
        <strain evidence="2 3">DSM 16655</strain>
    </source>
</reference>
<accession>A0ABT1CPL3</accession>
<dbReference type="RefSeq" id="WP_252915154.1">
    <property type="nucleotide sequence ID" value="NZ_JAAAML010000001.1"/>
</dbReference>
<keyword evidence="1" id="KW-1133">Transmembrane helix</keyword>
<evidence type="ECO:0000313" key="2">
    <source>
        <dbReference type="EMBL" id="MCO6407858.1"/>
    </source>
</evidence>
<evidence type="ECO:0000313" key="3">
    <source>
        <dbReference type="Proteomes" id="UP001320715"/>
    </source>
</evidence>
<dbReference type="EMBL" id="JAAAML010000001">
    <property type="protein sequence ID" value="MCO6407858.1"/>
    <property type="molecule type" value="Genomic_DNA"/>
</dbReference>
<comment type="caution">
    <text evidence="2">The sequence shown here is derived from an EMBL/GenBank/DDBJ whole genome shotgun (WGS) entry which is preliminary data.</text>
</comment>
<organism evidence="2 3">
    <name type="scientific">Hoeflea alexandrii</name>
    <dbReference type="NCBI Taxonomy" id="288436"/>
    <lineage>
        <taxon>Bacteria</taxon>
        <taxon>Pseudomonadati</taxon>
        <taxon>Pseudomonadota</taxon>
        <taxon>Alphaproteobacteria</taxon>
        <taxon>Hyphomicrobiales</taxon>
        <taxon>Rhizobiaceae</taxon>
        <taxon>Hoeflea</taxon>
    </lineage>
</organism>
<proteinExistence type="predicted"/>
<keyword evidence="1" id="KW-0472">Membrane</keyword>
<feature type="transmembrane region" description="Helical" evidence="1">
    <location>
        <begin position="39"/>
        <end position="60"/>
    </location>
</feature>
<protein>
    <recommendedName>
        <fullName evidence="4">DUF4345 domain-containing protein</fullName>
    </recommendedName>
</protein>
<dbReference type="Proteomes" id="UP001320715">
    <property type="component" value="Unassembled WGS sequence"/>
</dbReference>
<feature type="transmembrane region" description="Helical" evidence="1">
    <location>
        <begin position="72"/>
        <end position="92"/>
    </location>
</feature>
<feature type="transmembrane region" description="Helical" evidence="1">
    <location>
        <begin position="98"/>
        <end position="116"/>
    </location>
</feature>